<dbReference type="EMBL" id="CADCTS010000215">
    <property type="protein sequence ID" value="CAA9302905.1"/>
    <property type="molecule type" value="Genomic_DNA"/>
</dbReference>
<evidence type="ECO:0000256" key="7">
    <source>
        <dbReference type="ARBA" id="ARBA00023284"/>
    </source>
</evidence>
<keyword evidence="8" id="KW-0520">NAD</keyword>
<dbReference type="InterPro" id="IPR016156">
    <property type="entry name" value="FAD/NAD-linked_Rdtase_dimer_sf"/>
</dbReference>
<evidence type="ECO:0000256" key="3">
    <source>
        <dbReference type="ARBA" id="ARBA00022827"/>
    </source>
</evidence>
<dbReference type="InterPro" id="IPR012999">
    <property type="entry name" value="Pyr_OxRdtase_I_AS"/>
</dbReference>
<feature type="binding site" evidence="8">
    <location>
        <begin position="189"/>
        <end position="196"/>
    </location>
    <ligand>
        <name>NAD(+)</name>
        <dbReference type="ChEBI" id="CHEBI:57540"/>
    </ligand>
</feature>
<organism evidence="13">
    <name type="scientific">uncultured Friedmanniella sp</name>
    <dbReference type="NCBI Taxonomy" id="335381"/>
    <lineage>
        <taxon>Bacteria</taxon>
        <taxon>Bacillati</taxon>
        <taxon>Actinomycetota</taxon>
        <taxon>Actinomycetes</taxon>
        <taxon>Propionibacteriales</taxon>
        <taxon>Nocardioidaceae</taxon>
        <taxon>Friedmanniella</taxon>
        <taxon>environmental samples</taxon>
    </lineage>
</organism>
<dbReference type="PANTHER" id="PTHR43014:SF2">
    <property type="entry name" value="MERCURIC REDUCTASE"/>
    <property type="match status" value="1"/>
</dbReference>
<dbReference type="AlphaFoldDB" id="A0A6J4KDG3"/>
<dbReference type="PRINTS" id="PR00368">
    <property type="entry name" value="FADPNR"/>
</dbReference>
<feature type="binding site" evidence="8">
    <location>
        <position position="272"/>
    </location>
    <ligand>
        <name>NAD(+)</name>
        <dbReference type="ChEBI" id="CHEBI:57540"/>
    </ligand>
</feature>
<keyword evidence="7 10" id="KW-0676">Redox-active center</keyword>
<feature type="non-terminal residue" evidence="13">
    <location>
        <position position="471"/>
    </location>
</feature>
<dbReference type="GO" id="GO:0003955">
    <property type="term" value="F:NAD(P)H dehydrogenase (quinone) activity"/>
    <property type="evidence" value="ECO:0007669"/>
    <property type="project" value="TreeGrafter"/>
</dbReference>
<feature type="binding site" evidence="8">
    <location>
        <position position="212"/>
    </location>
    <ligand>
        <name>NAD(+)</name>
        <dbReference type="ChEBI" id="CHEBI:57540"/>
    </ligand>
</feature>
<dbReference type="GO" id="GO:0016152">
    <property type="term" value="F:mercury (II) reductase (NADP+) activity"/>
    <property type="evidence" value="ECO:0007669"/>
    <property type="project" value="UniProtKB-EC"/>
</dbReference>
<dbReference type="Gene3D" id="3.30.390.30">
    <property type="match status" value="1"/>
</dbReference>
<dbReference type="PRINTS" id="PR00411">
    <property type="entry name" value="PNDRDTASEI"/>
</dbReference>
<dbReference type="PROSITE" id="PS00076">
    <property type="entry name" value="PYRIDINE_REDOX_1"/>
    <property type="match status" value="1"/>
</dbReference>
<keyword evidence="3 8" id="KW-0274">FAD</keyword>
<gene>
    <name evidence="13" type="ORF">AVDCRST_MAG48-1476</name>
</gene>
<evidence type="ECO:0000256" key="8">
    <source>
        <dbReference type="PIRSR" id="PIRSR000350-3"/>
    </source>
</evidence>
<dbReference type="PANTHER" id="PTHR43014">
    <property type="entry name" value="MERCURIC REDUCTASE"/>
    <property type="match status" value="1"/>
</dbReference>
<feature type="binding site" evidence="8">
    <location>
        <position position="59"/>
    </location>
    <ligand>
        <name>FAD</name>
        <dbReference type="ChEBI" id="CHEBI:57692"/>
    </ligand>
</feature>
<dbReference type="Pfam" id="PF07992">
    <property type="entry name" value="Pyr_redox_2"/>
    <property type="match status" value="1"/>
</dbReference>
<dbReference type="SUPFAM" id="SSF55424">
    <property type="entry name" value="FAD/NAD-linked reductases, dimerisation (C-terminal) domain"/>
    <property type="match status" value="1"/>
</dbReference>
<evidence type="ECO:0000256" key="10">
    <source>
        <dbReference type="RuleBase" id="RU003691"/>
    </source>
</evidence>
<keyword evidence="4" id="KW-0521">NADP</keyword>
<keyword evidence="6" id="KW-1015">Disulfide bond</keyword>
<dbReference type="GO" id="GO:0016668">
    <property type="term" value="F:oxidoreductase activity, acting on a sulfur group of donors, NAD(P) as acceptor"/>
    <property type="evidence" value="ECO:0007669"/>
    <property type="project" value="InterPro"/>
</dbReference>
<evidence type="ECO:0000256" key="4">
    <source>
        <dbReference type="ARBA" id="ARBA00022857"/>
    </source>
</evidence>
<evidence type="ECO:0000259" key="11">
    <source>
        <dbReference type="Pfam" id="PF02852"/>
    </source>
</evidence>
<comment type="cofactor">
    <cofactor evidence="8">
        <name>FAD</name>
        <dbReference type="ChEBI" id="CHEBI:57692"/>
    </cofactor>
    <text evidence="8">Binds 1 FAD per subunit.</text>
</comment>
<feature type="binding site" evidence="8">
    <location>
        <position position="123"/>
    </location>
    <ligand>
        <name>FAD</name>
        <dbReference type="ChEBI" id="CHEBI:57692"/>
    </ligand>
</feature>
<evidence type="ECO:0000256" key="2">
    <source>
        <dbReference type="ARBA" id="ARBA00022630"/>
    </source>
</evidence>
<evidence type="ECO:0000259" key="12">
    <source>
        <dbReference type="Pfam" id="PF07992"/>
    </source>
</evidence>
<name>A0A6J4KDG3_9ACTN</name>
<comment type="similarity">
    <text evidence="1 10">Belongs to the class-I pyridine nucleotide-disulfide oxidoreductase family.</text>
</comment>
<keyword evidence="8" id="KW-0547">Nucleotide-binding</keyword>
<reference evidence="13" key="1">
    <citation type="submission" date="2020-02" db="EMBL/GenBank/DDBJ databases">
        <authorList>
            <person name="Meier V. D."/>
        </authorList>
    </citation>
    <scope>NUCLEOTIDE SEQUENCE</scope>
    <source>
        <strain evidence="13">AVDCRST_MAG48</strain>
    </source>
</reference>
<feature type="binding site" evidence="8">
    <location>
        <position position="313"/>
    </location>
    <ligand>
        <name>FAD</name>
        <dbReference type="ChEBI" id="CHEBI:57692"/>
    </ligand>
</feature>
<evidence type="ECO:0000256" key="1">
    <source>
        <dbReference type="ARBA" id="ARBA00007532"/>
    </source>
</evidence>
<protein>
    <submittedName>
        <fullName evidence="13">Mercuric ion reductase</fullName>
        <ecNumber evidence="13">1.16.1.1</ecNumber>
    </submittedName>
</protein>
<feature type="domain" description="Pyridine nucleotide-disulphide oxidoreductase dimerisation" evidence="11">
    <location>
        <begin position="348"/>
        <end position="453"/>
    </location>
</feature>
<feature type="domain" description="FAD/NAD(P)-binding" evidence="12">
    <location>
        <begin position="12"/>
        <end position="328"/>
    </location>
</feature>
<evidence type="ECO:0000256" key="5">
    <source>
        <dbReference type="ARBA" id="ARBA00023002"/>
    </source>
</evidence>
<dbReference type="InterPro" id="IPR036188">
    <property type="entry name" value="FAD/NAD-bd_sf"/>
</dbReference>
<dbReference type="Gene3D" id="3.50.50.60">
    <property type="entry name" value="FAD/NAD(P)-binding domain"/>
    <property type="match status" value="2"/>
</dbReference>
<evidence type="ECO:0000256" key="6">
    <source>
        <dbReference type="ARBA" id="ARBA00023157"/>
    </source>
</evidence>
<feature type="disulfide bond" description="Redox-active" evidence="9">
    <location>
        <begin position="50"/>
        <end position="55"/>
    </location>
</feature>
<dbReference type="SUPFAM" id="SSF51905">
    <property type="entry name" value="FAD/NAD(P)-binding domain"/>
    <property type="match status" value="1"/>
</dbReference>
<keyword evidence="5 10" id="KW-0560">Oxidoreductase</keyword>
<dbReference type="GO" id="GO:0050660">
    <property type="term" value="F:flavin adenine dinucleotide binding"/>
    <property type="evidence" value="ECO:0007669"/>
    <property type="project" value="TreeGrafter"/>
</dbReference>
<evidence type="ECO:0000313" key="13">
    <source>
        <dbReference type="EMBL" id="CAA9302905.1"/>
    </source>
</evidence>
<proteinExistence type="inferred from homology"/>
<evidence type="ECO:0000256" key="9">
    <source>
        <dbReference type="PIRSR" id="PIRSR000350-4"/>
    </source>
</evidence>
<dbReference type="InterPro" id="IPR004099">
    <property type="entry name" value="Pyr_nucl-diS_OxRdtase_dimer"/>
</dbReference>
<dbReference type="PIRSF" id="PIRSF000350">
    <property type="entry name" value="Mercury_reductase_MerA"/>
    <property type="match status" value="1"/>
</dbReference>
<dbReference type="Pfam" id="PF02852">
    <property type="entry name" value="Pyr_redox_dim"/>
    <property type="match status" value="1"/>
</dbReference>
<dbReference type="InterPro" id="IPR001100">
    <property type="entry name" value="Pyr_nuc-diS_OxRdtase"/>
</dbReference>
<keyword evidence="2 10" id="KW-0285">Flavoprotein</keyword>
<accession>A0A6J4KDG3</accession>
<dbReference type="EC" id="1.16.1.1" evidence="13"/>
<sequence length="471" mass="48116">MSTSDAGPADSFDLVVLGGGTAGLVAARTAAALGASVALVERDAAPGGDCLWTGCVPSKTFRAVAATVAEARRAAAYGVRVVPGPVDFGAVMAEVRRAVQTIAPVDSVEATTAAGVVVVTGTGRFTGARELSVTAVDGSVRRLRFAQAVLATGAGPDVPALPGLAERGHLTSDTVWELTALPARLLVVGGGVTGCELAQAFARLGSAVTVVEPGERLLGEEDPDASALVEAALAADGVQVLTGRRVEVFEGSLARLDDGGHVEADEVLVATGRRSRTADLGLGSVGVALRADGDVVVDPWLRTTNPRIWAAGDLTGHPRYTHVAGLHGAAVAASAVLGLRRRAASVPVPRVTYTDPEVASVGLSAAAGRAAGHRVVTLEHAHVDRAVTEGRTDGFTRLVLDRRGRLRGAVVVSPRAGETIAEATLAIQQRVDVAALTASTHPYPGFSDGLWNAAIGEYQRRLGRPGSRTAI</sequence>
<dbReference type="InterPro" id="IPR023753">
    <property type="entry name" value="FAD/NAD-binding_dom"/>
</dbReference>